<comment type="caution">
    <text evidence="8">The sequence shown here is derived from an EMBL/GenBank/DDBJ whole genome shotgun (WGS) entry which is preliminary data.</text>
</comment>
<evidence type="ECO:0000259" key="7">
    <source>
        <dbReference type="PROSITE" id="PS51900"/>
    </source>
</evidence>
<name>A0ABS5SAE5_9BACT</name>
<evidence type="ECO:0000256" key="3">
    <source>
        <dbReference type="ARBA" id="ARBA00023125"/>
    </source>
</evidence>
<dbReference type="Pfam" id="PF00589">
    <property type="entry name" value="Phage_integrase"/>
    <property type="match status" value="1"/>
</dbReference>
<keyword evidence="9" id="KW-1185">Reference proteome</keyword>
<keyword evidence="3 5" id="KW-0238">DNA-binding</keyword>
<dbReference type="PANTHER" id="PTHR30349:SF41">
    <property type="entry name" value="INTEGRASE_RECOMBINASE PROTEIN MJ0367-RELATED"/>
    <property type="match status" value="1"/>
</dbReference>
<evidence type="ECO:0000256" key="5">
    <source>
        <dbReference type="PROSITE-ProRule" id="PRU01248"/>
    </source>
</evidence>
<gene>
    <name evidence="8" type="ORF">KI810_04730</name>
</gene>
<dbReference type="InterPro" id="IPR011010">
    <property type="entry name" value="DNA_brk_join_enz"/>
</dbReference>
<feature type="domain" description="Tyr recombinase" evidence="6">
    <location>
        <begin position="66"/>
        <end position="242"/>
    </location>
</feature>
<dbReference type="PROSITE" id="PS51898">
    <property type="entry name" value="TYR_RECOMBINASE"/>
    <property type="match status" value="1"/>
</dbReference>
<dbReference type="InterPro" id="IPR050090">
    <property type="entry name" value="Tyrosine_recombinase_XerCD"/>
</dbReference>
<organism evidence="8 9">
    <name type="scientific">Geomobilimonas luticola</name>
    <dbReference type="NCBI Taxonomy" id="1114878"/>
    <lineage>
        <taxon>Bacteria</taxon>
        <taxon>Pseudomonadati</taxon>
        <taxon>Thermodesulfobacteriota</taxon>
        <taxon>Desulfuromonadia</taxon>
        <taxon>Geobacterales</taxon>
        <taxon>Geobacteraceae</taxon>
        <taxon>Geomobilimonas</taxon>
    </lineage>
</organism>
<dbReference type="CDD" id="cd00796">
    <property type="entry name" value="INT_Rci_Hp1_C"/>
    <property type="match status" value="1"/>
</dbReference>
<evidence type="ECO:0000256" key="1">
    <source>
        <dbReference type="ARBA" id="ARBA00008857"/>
    </source>
</evidence>
<evidence type="ECO:0000313" key="9">
    <source>
        <dbReference type="Proteomes" id="UP000756860"/>
    </source>
</evidence>
<evidence type="ECO:0000256" key="4">
    <source>
        <dbReference type="ARBA" id="ARBA00023172"/>
    </source>
</evidence>
<protein>
    <submittedName>
        <fullName evidence="8">Site-specific integrase</fullName>
    </submittedName>
</protein>
<dbReference type="EMBL" id="JAHCVK010000001">
    <property type="protein sequence ID" value="MBT0652350.1"/>
    <property type="molecule type" value="Genomic_DNA"/>
</dbReference>
<feature type="domain" description="Core-binding (CB)" evidence="7">
    <location>
        <begin position="1"/>
        <end position="52"/>
    </location>
</feature>
<dbReference type="InterPro" id="IPR002104">
    <property type="entry name" value="Integrase_catalytic"/>
</dbReference>
<evidence type="ECO:0000256" key="2">
    <source>
        <dbReference type="ARBA" id="ARBA00022908"/>
    </source>
</evidence>
<sequence length="248" mass="28542">MRFIAIIGDLTLGSINEEVVYDYITQLEATKVSTATVNRYLAALKTVLRFKKQPFDYIKLGREPKGRIRVITKEEETTLLNIIRGATPNVRNHFYAETADLIEVLIDTGMRLSEGIGIKYEDVNFETNLISIWVNKGEKPRSVPMTNRVRRILERRKEGKNDGPFTITRHQAGHAWNWARKKMGMDKDKEFIMHALRHTCASRLVNKGVDLYVVKEYLGHSTIQVTERYAHLSPDKLAHAAVILEEYQ</sequence>
<dbReference type="PANTHER" id="PTHR30349">
    <property type="entry name" value="PHAGE INTEGRASE-RELATED"/>
    <property type="match status" value="1"/>
</dbReference>
<dbReference type="Proteomes" id="UP000756860">
    <property type="component" value="Unassembled WGS sequence"/>
</dbReference>
<keyword evidence="4" id="KW-0233">DNA recombination</keyword>
<proteinExistence type="inferred from homology"/>
<keyword evidence="2" id="KW-0229">DNA integration</keyword>
<dbReference type="Gene3D" id="1.10.443.10">
    <property type="entry name" value="Intergrase catalytic core"/>
    <property type="match status" value="1"/>
</dbReference>
<dbReference type="SUPFAM" id="SSF56349">
    <property type="entry name" value="DNA breaking-rejoining enzymes"/>
    <property type="match status" value="1"/>
</dbReference>
<evidence type="ECO:0000259" key="6">
    <source>
        <dbReference type="PROSITE" id="PS51898"/>
    </source>
</evidence>
<dbReference type="InterPro" id="IPR044068">
    <property type="entry name" value="CB"/>
</dbReference>
<evidence type="ECO:0000313" key="8">
    <source>
        <dbReference type="EMBL" id="MBT0652350.1"/>
    </source>
</evidence>
<dbReference type="PROSITE" id="PS51900">
    <property type="entry name" value="CB"/>
    <property type="match status" value="1"/>
</dbReference>
<dbReference type="InterPro" id="IPR013762">
    <property type="entry name" value="Integrase-like_cat_sf"/>
</dbReference>
<comment type="similarity">
    <text evidence="1">Belongs to the 'phage' integrase family.</text>
</comment>
<accession>A0ABS5SAE5</accession>
<reference evidence="8 9" key="1">
    <citation type="submission" date="2021-05" db="EMBL/GenBank/DDBJ databases">
        <title>The draft genome of Geobacter luticola JCM 17780.</title>
        <authorList>
            <person name="Xu Z."/>
            <person name="Masuda Y."/>
            <person name="Itoh H."/>
            <person name="Senoo K."/>
        </authorList>
    </citation>
    <scope>NUCLEOTIDE SEQUENCE [LARGE SCALE GENOMIC DNA]</scope>
    <source>
        <strain evidence="8 9">JCM 17780</strain>
    </source>
</reference>